<feature type="region of interest" description="Disordered" evidence="3">
    <location>
        <begin position="1"/>
        <end position="39"/>
    </location>
</feature>
<dbReference type="GO" id="GO:0005615">
    <property type="term" value="C:extracellular space"/>
    <property type="evidence" value="ECO:0007669"/>
    <property type="project" value="TreeGrafter"/>
</dbReference>
<dbReference type="EMBL" id="BLKM01007732">
    <property type="protein sequence ID" value="GFG31384.1"/>
    <property type="molecule type" value="Genomic_DNA"/>
</dbReference>
<dbReference type="GO" id="GO:0042302">
    <property type="term" value="F:structural constituent of cuticle"/>
    <property type="evidence" value="ECO:0007669"/>
    <property type="project" value="UniProtKB-UniRule"/>
</dbReference>
<proteinExistence type="predicted"/>
<evidence type="ECO:0000256" key="2">
    <source>
        <dbReference type="PROSITE-ProRule" id="PRU00497"/>
    </source>
</evidence>
<evidence type="ECO:0000313" key="5">
    <source>
        <dbReference type="Proteomes" id="UP000502823"/>
    </source>
</evidence>
<organism evidence="4 5">
    <name type="scientific">Coptotermes formosanus</name>
    <name type="common">Formosan subterranean termite</name>
    <dbReference type="NCBI Taxonomy" id="36987"/>
    <lineage>
        <taxon>Eukaryota</taxon>
        <taxon>Metazoa</taxon>
        <taxon>Ecdysozoa</taxon>
        <taxon>Arthropoda</taxon>
        <taxon>Hexapoda</taxon>
        <taxon>Insecta</taxon>
        <taxon>Pterygota</taxon>
        <taxon>Neoptera</taxon>
        <taxon>Polyneoptera</taxon>
        <taxon>Dictyoptera</taxon>
        <taxon>Blattodea</taxon>
        <taxon>Blattoidea</taxon>
        <taxon>Termitoidae</taxon>
        <taxon>Rhinotermitidae</taxon>
        <taxon>Coptotermes</taxon>
    </lineage>
</organism>
<gene>
    <name evidence="4" type="ORF">Cfor_09253</name>
</gene>
<protein>
    <recommendedName>
        <fullName evidence="6">Cuticle protein</fullName>
    </recommendedName>
</protein>
<evidence type="ECO:0000256" key="3">
    <source>
        <dbReference type="SAM" id="MobiDB-lite"/>
    </source>
</evidence>
<evidence type="ECO:0000256" key="1">
    <source>
        <dbReference type="ARBA" id="ARBA00022460"/>
    </source>
</evidence>
<evidence type="ECO:0000313" key="4">
    <source>
        <dbReference type="EMBL" id="GFG31384.1"/>
    </source>
</evidence>
<reference evidence="5" key="1">
    <citation type="submission" date="2020-01" db="EMBL/GenBank/DDBJ databases">
        <title>Draft genome sequence of the Termite Coptotermes fromosanus.</title>
        <authorList>
            <person name="Itakura S."/>
            <person name="Yosikawa Y."/>
            <person name="Umezawa K."/>
        </authorList>
    </citation>
    <scope>NUCLEOTIDE SEQUENCE [LARGE SCALE GENOMIC DNA]</scope>
</reference>
<dbReference type="PROSITE" id="PS51155">
    <property type="entry name" value="CHIT_BIND_RR_2"/>
    <property type="match status" value="1"/>
</dbReference>
<sequence length="279" mass="31655">MTQSPAANGSSPGYISKDDSFTARPNPKKQSDRRLQTQKIPQVQYHYRYAVDDPTSGVINDRWEHRHGEYVKGAYSVLEPDGRLRIVDYEVDGPKGFHAVIRTQFPGNSLLSYIQLQKSLKQHRDPPVNVLTNQRIPTASSEFNNQRTARLLHKDLPVNFHSISPNYYLSLVPGQRTNYRSATREDFIETPPGHAYVHGHHSSPTPSINVQSHAALRRVPGQPSPFILPPPPSHTAYNHFTEDTPLALSSTQFARTYYGETESSMEHSNKMNKNNQMFH</sequence>
<evidence type="ECO:0008006" key="6">
    <source>
        <dbReference type="Google" id="ProtNLM"/>
    </source>
</evidence>
<dbReference type="PANTHER" id="PTHR12236:SF95">
    <property type="entry name" value="CUTICULAR PROTEIN 76BD, ISOFORM C-RELATED"/>
    <property type="match status" value="1"/>
</dbReference>
<name>A0A6L2PG06_COPFO</name>
<dbReference type="AlphaFoldDB" id="A0A6L2PG06"/>
<keyword evidence="5" id="KW-1185">Reference proteome</keyword>
<dbReference type="OrthoDB" id="6510765at2759"/>
<keyword evidence="1 2" id="KW-0193">Cuticle</keyword>
<dbReference type="InterPro" id="IPR051217">
    <property type="entry name" value="Insect_Cuticle_Struc_Prot"/>
</dbReference>
<dbReference type="Proteomes" id="UP000502823">
    <property type="component" value="Unassembled WGS sequence"/>
</dbReference>
<feature type="compositionally biased region" description="Polar residues" evidence="3">
    <location>
        <begin position="1"/>
        <end position="13"/>
    </location>
</feature>
<comment type="caution">
    <text evidence="4">The sequence shown here is derived from an EMBL/GenBank/DDBJ whole genome shotgun (WGS) entry which is preliminary data.</text>
</comment>
<dbReference type="InterPro" id="IPR000618">
    <property type="entry name" value="Insect_cuticle"/>
</dbReference>
<dbReference type="PANTHER" id="PTHR12236">
    <property type="entry name" value="STRUCTURAL CONTITUENT OF CUTICLE"/>
    <property type="match status" value="1"/>
</dbReference>
<accession>A0A6L2PG06</accession>
<dbReference type="GO" id="GO:0031012">
    <property type="term" value="C:extracellular matrix"/>
    <property type="evidence" value="ECO:0007669"/>
    <property type="project" value="TreeGrafter"/>
</dbReference>
<dbReference type="InParanoid" id="A0A6L2PG06"/>
<dbReference type="Pfam" id="PF00379">
    <property type="entry name" value="Chitin_bind_4"/>
    <property type="match status" value="1"/>
</dbReference>